<proteinExistence type="predicted"/>
<dbReference type="InterPro" id="IPR003776">
    <property type="entry name" value="YcaO-like_dom"/>
</dbReference>
<evidence type="ECO:0000313" key="3">
    <source>
        <dbReference type="Proteomes" id="UP000579605"/>
    </source>
</evidence>
<evidence type="ECO:0000313" key="2">
    <source>
        <dbReference type="EMBL" id="NYH89991.1"/>
    </source>
</evidence>
<protein>
    <submittedName>
        <fullName evidence="2">Ribosomal protein S12 methylthiotransferase accessory factor</fullName>
    </submittedName>
</protein>
<dbReference type="PANTHER" id="PTHR37809:SF1">
    <property type="entry name" value="RIBOSOMAL PROTEIN S12 METHYLTHIOTRANSFERASE ACCESSORY FACTOR YCAO"/>
    <property type="match status" value="1"/>
</dbReference>
<dbReference type="PANTHER" id="PTHR37809">
    <property type="entry name" value="RIBOSOMAL PROTEIN S12 METHYLTHIOTRANSFERASE ACCESSORY FACTOR YCAO"/>
    <property type="match status" value="1"/>
</dbReference>
<dbReference type="GO" id="GO:0005840">
    <property type="term" value="C:ribosome"/>
    <property type="evidence" value="ECO:0007669"/>
    <property type="project" value="UniProtKB-KW"/>
</dbReference>
<dbReference type="Pfam" id="PF02624">
    <property type="entry name" value="YcaO"/>
    <property type="match status" value="1"/>
</dbReference>
<feature type="domain" description="YcaO" evidence="1">
    <location>
        <begin position="35"/>
        <end position="385"/>
    </location>
</feature>
<sequence>MGITRIANVTGLDHIGIPVVMVCRPNSRALAVAQGKGTTLDAAKASGVMESIETYHAERVHRPLLYGSLHDLEADHRLVDVTRLNQPRDSAFHPDLPLLWVEGFDLIAQHHVWVPFEMVHANFTTPRPSGSGCFAQTSNGLASGNHLLEAVTHCLTEVVERDAATLWSLRGEAYQRSTRVDLDTVTDPECRRVLDLLEQAGMAVAAWELTSDVGIPVYMSMFCDRANASIGLVENYRGYGCHSTHEIALLRALTEAAQMRLTIISGSRDDLDPAHYRGRAAKGAPRQSVEWLDHDGTLRTFGDGDRQDFATFDEEIDWQLRRLEAAGIESAVVVDLTRPEFGLPVARLVVPGLEMAFMEWNYFATGERARHAQRTRGAQPTGVSA</sequence>
<keyword evidence="2" id="KW-0687">Ribonucleoprotein</keyword>
<gene>
    <name evidence="2" type="ORF">F4554_002629</name>
</gene>
<dbReference type="EMBL" id="JACBZH010000001">
    <property type="protein sequence ID" value="NYH89991.1"/>
    <property type="molecule type" value="Genomic_DNA"/>
</dbReference>
<evidence type="ECO:0000259" key="1">
    <source>
        <dbReference type="PROSITE" id="PS51664"/>
    </source>
</evidence>
<name>A0A852ZAD2_9ACTN</name>
<accession>A0A852ZAD2</accession>
<dbReference type="NCBIfam" id="TIGR00702">
    <property type="entry name" value="YcaO-type kinase domain"/>
    <property type="match status" value="1"/>
</dbReference>
<keyword evidence="2" id="KW-0808">Transferase</keyword>
<dbReference type="GO" id="GO:0016740">
    <property type="term" value="F:transferase activity"/>
    <property type="evidence" value="ECO:0007669"/>
    <property type="project" value="UniProtKB-KW"/>
</dbReference>
<dbReference type="Gene3D" id="3.30.1330.230">
    <property type="match status" value="2"/>
</dbReference>
<dbReference type="PROSITE" id="PS51664">
    <property type="entry name" value="YCAO"/>
    <property type="match status" value="1"/>
</dbReference>
<comment type="caution">
    <text evidence="2">The sequence shown here is derived from an EMBL/GenBank/DDBJ whole genome shotgun (WGS) entry which is preliminary data.</text>
</comment>
<reference evidence="2 3" key="1">
    <citation type="submission" date="2020-07" db="EMBL/GenBank/DDBJ databases">
        <title>Sequencing the genomes of 1000 actinobacteria strains.</title>
        <authorList>
            <person name="Klenk H.-P."/>
        </authorList>
    </citation>
    <scope>NUCLEOTIDE SEQUENCE [LARGE SCALE GENOMIC DNA]</scope>
    <source>
        <strain evidence="2 3">DSM 18448</strain>
    </source>
</reference>
<dbReference type="AlphaFoldDB" id="A0A852ZAD2"/>
<organism evidence="2 3">
    <name type="scientific">Actinopolymorpha rutila</name>
    <dbReference type="NCBI Taxonomy" id="446787"/>
    <lineage>
        <taxon>Bacteria</taxon>
        <taxon>Bacillati</taxon>
        <taxon>Actinomycetota</taxon>
        <taxon>Actinomycetes</taxon>
        <taxon>Propionibacteriales</taxon>
        <taxon>Actinopolymorphaceae</taxon>
        <taxon>Actinopolymorpha</taxon>
    </lineage>
</organism>
<keyword evidence="3" id="KW-1185">Reference proteome</keyword>
<keyword evidence="2" id="KW-0689">Ribosomal protein</keyword>
<dbReference type="Proteomes" id="UP000579605">
    <property type="component" value="Unassembled WGS sequence"/>
</dbReference>